<dbReference type="Gene3D" id="2.60.40.1180">
    <property type="entry name" value="Golgi alpha-mannosidase II"/>
    <property type="match status" value="1"/>
</dbReference>
<name>A0A2H0RHI4_9BACT</name>
<dbReference type="PANTHER" id="PTHR10357">
    <property type="entry name" value="ALPHA-AMYLASE FAMILY MEMBER"/>
    <property type="match status" value="1"/>
</dbReference>
<dbReference type="Pfam" id="PF00128">
    <property type="entry name" value="Alpha-amylase"/>
    <property type="match status" value="1"/>
</dbReference>
<dbReference type="InterPro" id="IPR006047">
    <property type="entry name" value="GH13_cat_dom"/>
</dbReference>
<dbReference type="InterPro" id="IPR045857">
    <property type="entry name" value="O16G_dom_2"/>
</dbReference>
<dbReference type="FunFam" id="3.90.400.10:FF:000002">
    <property type="entry name" value="Sucrose isomerase"/>
    <property type="match status" value="1"/>
</dbReference>
<dbReference type="CDD" id="cd11331">
    <property type="entry name" value="AmyAc_OligoGlu_like"/>
    <property type="match status" value="1"/>
</dbReference>
<feature type="domain" description="Glycosyl hydrolase family 13 catalytic" evidence="4">
    <location>
        <begin position="20"/>
        <end position="405"/>
    </location>
</feature>
<dbReference type="InterPro" id="IPR013780">
    <property type="entry name" value="Glyco_hydro_b"/>
</dbReference>
<reference evidence="5 6" key="1">
    <citation type="submission" date="2017-09" db="EMBL/GenBank/DDBJ databases">
        <title>Depth-based differentiation of microbial function through sediment-hosted aquifers and enrichment of novel symbionts in the deep terrestrial subsurface.</title>
        <authorList>
            <person name="Probst A.J."/>
            <person name="Ladd B."/>
            <person name="Jarett J.K."/>
            <person name="Geller-Mcgrath D.E."/>
            <person name="Sieber C.M."/>
            <person name="Emerson J.B."/>
            <person name="Anantharaman K."/>
            <person name="Thomas B.C."/>
            <person name="Malmstrom R."/>
            <person name="Stieglmeier M."/>
            <person name="Klingl A."/>
            <person name="Woyke T."/>
            <person name="Ryan C.M."/>
            <person name="Banfield J.F."/>
        </authorList>
    </citation>
    <scope>NUCLEOTIDE SEQUENCE [LARGE SCALE GENOMIC DNA]</scope>
    <source>
        <strain evidence="5">CG10_big_fil_rev_8_21_14_0_10_49_38</strain>
    </source>
</reference>
<dbReference type="Gene3D" id="3.90.400.10">
    <property type="entry name" value="Oligo-1,6-glucosidase, Domain 2"/>
    <property type="match status" value="1"/>
</dbReference>
<evidence type="ECO:0000313" key="6">
    <source>
        <dbReference type="Proteomes" id="UP000230431"/>
    </source>
</evidence>
<evidence type="ECO:0000313" key="5">
    <source>
        <dbReference type="EMBL" id="PIR45886.1"/>
    </source>
</evidence>
<dbReference type="GO" id="GO:0009313">
    <property type="term" value="P:oligosaccharide catabolic process"/>
    <property type="evidence" value="ECO:0007669"/>
    <property type="project" value="TreeGrafter"/>
</dbReference>
<dbReference type="InterPro" id="IPR017853">
    <property type="entry name" value="GH"/>
</dbReference>
<dbReference type="EMBL" id="PCYK01000021">
    <property type="protein sequence ID" value="PIR45886.1"/>
    <property type="molecule type" value="Genomic_DNA"/>
</dbReference>
<sequence>MELDNKNINKNWSRRAVVYQIYPRSFKDTDGDGVGDLKGVMEKLDYLNDGTEASLGITAIWLNPVYKSPMKDFGYDISDYRDIDPLFGDLAIFDRLVAEAHKRGIKVIMDFVPNHTSSEHPWFQESKSSKNNPKRDWYIWKDPKQDGSPPNNWLSVFGGSAWMLDEETGQYYMHSFLPDQPDLNWRNKDVRDEMADVLRFWLKRGVDGFRTDAVYHLIKDDEFRDDPPNPNYEASKDEPYKALLHVYSQGRPELAKTANTLCNVLGEHSSNIYMVSEAYLGLPQMMELYKACDNSLHAPFNFNLMMLPWNAAAFKKFIDEYEEKLGPDDWPNYTLGNHDRSRLATRLGQDRARLAAMMQFTLRGMPFVYYGDELGMEDVPMPADAVIDPWGKNMPGFGVGRDPERTPMQWDGSSHAGFTIGVPWLPVAPDYKEKNVERESRDPNSVLSFYKELIHHRTKSPALLIGSYKPMESGNEHVFVFGREGASEKLLVAINFSDSEQIAALSVNGTLLCNTHRGQCGGEKIQTTQLKLNPHEGLIIRLN</sequence>
<dbReference type="GO" id="GO:0004556">
    <property type="term" value="F:alpha-amylase activity"/>
    <property type="evidence" value="ECO:0007669"/>
    <property type="project" value="TreeGrafter"/>
</dbReference>
<dbReference type="Proteomes" id="UP000230431">
    <property type="component" value="Unassembled WGS sequence"/>
</dbReference>
<comment type="similarity">
    <text evidence="1">Belongs to the glycosyl hydrolase 13 family.</text>
</comment>
<evidence type="ECO:0000259" key="4">
    <source>
        <dbReference type="SMART" id="SM00642"/>
    </source>
</evidence>
<keyword evidence="3" id="KW-0326">Glycosidase</keyword>
<dbReference type="SMART" id="SM00642">
    <property type="entry name" value="Aamy"/>
    <property type="match status" value="1"/>
</dbReference>
<accession>A0A2H0RHI4</accession>
<protein>
    <submittedName>
        <fullName evidence="5">Alpha-amylase</fullName>
    </submittedName>
</protein>
<dbReference type="PANTHER" id="PTHR10357:SF179">
    <property type="entry name" value="NEUTRAL AND BASIC AMINO ACID TRANSPORT PROTEIN RBAT"/>
    <property type="match status" value="1"/>
</dbReference>
<evidence type="ECO:0000256" key="3">
    <source>
        <dbReference type="ARBA" id="ARBA00023295"/>
    </source>
</evidence>
<dbReference type="SUPFAM" id="SSF51445">
    <property type="entry name" value="(Trans)glycosidases"/>
    <property type="match status" value="1"/>
</dbReference>
<comment type="caution">
    <text evidence="5">The sequence shown here is derived from an EMBL/GenBank/DDBJ whole genome shotgun (WGS) entry which is preliminary data.</text>
</comment>
<keyword evidence="2" id="KW-0378">Hydrolase</keyword>
<dbReference type="Gene3D" id="3.20.20.80">
    <property type="entry name" value="Glycosidases"/>
    <property type="match status" value="2"/>
</dbReference>
<proteinExistence type="inferred from homology"/>
<dbReference type="AlphaFoldDB" id="A0A2H0RHI4"/>
<evidence type="ECO:0000256" key="1">
    <source>
        <dbReference type="ARBA" id="ARBA00008061"/>
    </source>
</evidence>
<dbReference type="SUPFAM" id="SSF51011">
    <property type="entry name" value="Glycosyl hydrolase domain"/>
    <property type="match status" value="1"/>
</dbReference>
<gene>
    <name evidence="5" type="ORF">COV08_02535</name>
</gene>
<organism evidence="5 6">
    <name type="scientific">Candidatus Vogelbacteria bacterium CG10_big_fil_rev_8_21_14_0_10_49_38</name>
    <dbReference type="NCBI Taxonomy" id="1975043"/>
    <lineage>
        <taxon>Bacteria</taxon>
        <taxon>Candidatus Vogeliibacteriota</taxon>
    </lineage>
</organism>
<evidence type="ECO:0000256" key="2">
    <source>
        <dbReference type="ARBA" id="ARBA00022801"/>
    </source>
</evidence>